<dbReference type="SUPFAM" id="SSF53187">
    <property type="entry name" value="Zn-dependent exopeptidases"/>
    <property type="match status" value="1"/>
</dbReference>
<dbReference type="PANTHER" id="PTHR10404">
    <property type="entry name" value="N-ACETYLATED-ALPHA-LINKED ACIDIC DIPEPTIDASE"/>
    <property type="match status" value="1"/>
</dbReference>
<keyword evidence="2" id="KW-1185">Reference proteome</keyword>
<evidence type="ECO:0000313" key="1">
    <source>
        <dbReference type="EMBL" id="VAI37430.1"/>
    </source>
</evidence>
<proteinExistence type="predicted"/>
<name>A0A9R1ARF4_TRITD</name>
<dbReference type="Gramene" id="TRITD5Bv1G207580.1">
    <property type="protein sequence ID" value="TRITD5Bv1G207580.1"/>
    <property type="gene ID" value="TRITD5Bv1G207580"/>
</dbReference>
<reference evidence="1 2" key="1">
    <citation type="submission" date="2017-09" db="EMBL/GenBank/DDBJ databases">
        <authorList>
            <consortium name="International Durum Wheat Genome Sequencing Consortium (IDWGSC)"/>
            <person name="Milanesi L."/>
        </authorList>
    </citation>
    <scope>NUCLEOTIDE SEQUENCE [LARGE SCALE GENOMIC DNA]</scope>
    <source>
        <strain evidence="2">cv. Svevo</strain>
    </source>
</reference>
<dbReference type="InterPro" id="IPR039373">
    <property type="entry name" value="Peptidase_M28B"/>
</dbReference>
<dbReference type="Proteomes" id="UP000324705">
    <property type="component" value="Chromosome 5B"/>
</dbReference>
<dbReference type="GO" id="GO:0004180">
    <property type="term" value="F:carboxypeptidase activity"/>
    <property type="evidence" value="ECO:0007669"/>
    <property type="project" value="TreeGrafter"/>
</dbReference>
<organism evidence="1 2">
    <name type="scientific">Triticum turgidum subsp. durum</name>
    <name type="common">Durum wheat</name>
    <name type="synonym">Triticum durum</name>
    <dbReference type="NCBI Taxonomy" id="4567"/>
    <lineage>
        <taxon>Eukaryota</taxon>
        <taxon>Viridiplantae</taxon>
        <taxon>Streptophyta</taxon>
        <taxon>Embryophyta</taxon>
        <taxon>Tracheophyta</taxon>
        <taxon>Spermatophyta</taxon>
        <taxon>Magnoliopsida</taxon>
        <taxon>Liliopsida</taxon>
        <taxon>Poales</taxon>
        <taxon>Poaceae</taxon>
        <taxon>BOP clade</taxon>
        <taxon>Pooideae</taxon>
        <taxon>Triticodae</taxon>
        <taxon>Triticeae</taxon>
        <taxon>Triticinae</taxon>
        <taxon>Triticum</taxon>
    </lineage>
</organism>
<dbReference type="Gene3D" id="3.40.630.10">
    <property type="entry name" value="Zn peptidases"/>
    <property type="match status" value="1"/>
</dbReference>
<accession>A0A9R1ARF4</accession>
<evidence type="ECO:0000313" key="2">
    <source>
        <dbReference type="Proteomes" id="UP000324705"/>
    </source>
</evidence>
<dbReference type="AlphaFoldDB" id="A0A9R1ARF4"/>
<protein>
    <submittedName>
        <fullName evidence="1">Uncharacterized protein</fullName>
    </submittedName>
</protein>
<dbReference type="EMBL" id="LT934120">
    <property type="protein sequence ID" value="VAI37430.1"/>
    <property type="molecule type" value="Genomic_DNA"/>
</dbReference>
<dbReference type="PANTHER" id="PTHR10404:SF45">
    <property type="entry name" value="OS01G0740500 PROTEIN"/>
    <property type="match status" value="1"/>
</dbReference>
<sequence length="107" mass="11664">MLSSRAVAYLNIDVSVVGPVLLPSTTPQLDELLLETIKLVQDPDNSSQTVYDSWVKPNASPKVQRLGNGGSDYAAFVQHVGIPSTNLIFGEGRGALRVVYFYSFSYL</sequence>
<gene>
    <name evidence="1" type="ORF">TRITD_5Bv1G207580</name>
</gene>